<protein>
    <recommendedName>
        <fullName evidence="3">DUF1579 domain-containing protein</fullName>
    </recommendedName>
</protein>
<dbReference type="RefSeq" id="WP_192509539.1">
    <property type="nucleotide sequence ID" value="NZ_AQGV01000015.1"/>
</dbReference>
<accession>A0ABR9EHE4</accession>
<gene>
    <name evidence="1" type="ORF">PAUR_b0468</name>
</gene>
<dbReference type="EMBL" id="AQGV01000015">
    <property type="protein sequence ID" value="MBE0370425.1"/>
    <property type="molecule type" value="Genomic_DNA"/>
</dbReference>
<keyword evidence="2" id="KW-1185">Reference proteome</keyword>
<organism evidence="1 2">
    <name type="scientific">Pseudoalteromonas aurantia 208</name>
    <dbReference type="NCBI Taxonomy" id="1314867"/>
    <lineage>
        <taxon>Bacteria</taxon>
        <taxon>Pseudomonadati</taxon>
        <taxon>Pseudomonadota</taxon>
        <taxon>Gammaproteobacteria</taxon>
        <taxon>Alteromonadales</taxon>
        <taxon>Pseudoalteromonadaceae</taxon>
        <taxon>Pseudoalteromonas</taxon>
    </lineage>
</organism>
<reference evidence="1 2" key="1">
    <citation type="submission" date="2015-03" db="EMBL/GenBank/DDBJ databases">
        <title>Genome sequence of Pseudoalteromonas aurantia.</title>
        <authorList>
            <person name="Xie B.-B."/>
            <person name="Rong J.-C."/>
            <person name="Qin Q.-L."/>
            <person name="Zhang Y.-Z."/>
        </authorList>
    </citation>
    <scope>NUCLEOTIDE SEQUENCE [LARGE SCALE GENOMIC DNA]</scope>
    <source>
        <strain evidence="1 2">208</strain>
    </source>
</reference>
<evidence type="ECO:0000313" key="2">
    <source>
        <dbReference type="Proteomes" id="UP000615755"/>
    </source>
</evidence>
<sequence>MNWYVIAFSFFMSAQVYAKCVSEAYRHFDFWVGDWQVKTPDGKIAGRNVITIDYEGCVIKERYKGLSGYRGESVSLYDVTRNFWHQIWVDNTGLLLQLGGGLQGNKMVLTGTSFDREGNLLDERITWTPNADGTVRQVWRTRSQDQKWQTIFDGLYIKKK</sequence>
<proteinExistence type="predicted"/>
<evidence type="ECO:0008006" key="3">
    <source>
        <dbReference type="Google" id="ProtNLM"/>
    </source>
</evidence>
<evidence type="ECO:0000313" key="1">
    <source>
        <dbReference type="EMBL" id="MBE0370425.1"/>
    </source>
</evidence>
<comment type="caution">
    <text evidence="1">The sequence shown here is derived from an EMBL/GenBank/DDBJ whole genome shotgun (WGS) entry which is preliminary data.</text>
</comment>
<dbReference type="Proteomes" id="UP000615755">
    <property type="component" value="Unassembled WGS sequence"/>
</dbReference>
<name>A0ABR9EHE4_9GAMM</name>